<dbReference type="InterPro" id="IPR013328">
    <property type="entry name" value="6PGD_dom2"/>
</dbReference>
<dbReference type="InterPro" id="IPR029154">
    <property type="entry name" value="HIBADH-like_NADP-bd"/>
</dbReference>
<feature type="domain" description="3-hydroxyisobutyrate dehydrogenase-like NAD-binding" evidence="4">
    <location>
        <begin position="171"/>
        <end position="244"/>
    </location>
</feature>
<evidence type="ECO:0000256" key="2">
    <source>
        <dbReference type="ARBA" id="ARBA00023027"/>
    </source>
</evidence>
<dbReference type="PANTHER" id="PTHR43060:SF15">
    <property type="entry name" value="3-HYDROXYISOBUTYRATE DEHYDROGENASE-LIKE 1, MITOCHONDRIAL-RELATED"/>
    <property type="match status" value="1"/>
</dbReference>
<dbReference type="Gene3D" id="1.10.1040.10">
    <property type="entry name" value="N-(1-d-carboxylethyl)-l-norvaline Dehydrogenase, domain 2"/>
    <property type="match status" value="1"/>
</dbReference>
<dbReference type="RefSeq" id="WP_275227620.1">
    <property type="nucleotide sequence ID" value="NZ_JARESE010000019.1"/>
</dbReference>
<feature type="domain" description="6-phosphogluconate dehydrogenase NADP-binding" evidence="3">
    <location>
        <begin position="12"/>
        <end position="168"/>
    </location>
</feature>
<dbReference type="InterPro" id="IPR008927">
    <property type="entry name" value="6-PGluconate_DH-like_C_sf"/>
</dbReference>
<reference evidence="5 6" key="1">
    <citation type="submission" date="2023-03" db="EMBL/GenBank/DDBJ databases">
        <title>NovoSphingobium album sp. nov. isolated from polycyclic aromatic hydrocarbons- and heavy-metal polluted soil.</title>
        <authorList>
            <person name="Liu Z."/>
            <person name="Wang K."/>
        </authorList>
    </citation>
    <scope>NUCLEOTIDE SEQUENCE [LARGE SCALE GENOMIC DNA]</scope>
    <source>
        <strain evidence="5 6">H3SJ31-1</strain>
    </source>
</reference>
<protein>
    <submittedName>
        <fullName evidence="5">NAD(P)-dependent oxidoreductase</fullName>
    </submittedName>
</protein>
<evidence type="ECO:0000313" key="5">
    <source>
        <dbReference type="EMBL" id="MDE8651523.1"/>
    </source>
</evidence>
<evidence type="ECO:0000313" key="6">
    <source>
        <dbReference type="Proteomes" id="UP001216253"/>
    </source>
</evidence>
<dbReference type="InterPro" id="IPR015815">
    <property type="entry name" value="HIBADH-related"/>
</dbReference>
<proteinExistence type="predicted"/>
<dbReference type="PIRSF" id="PIRSF000103">
    <property type="entry name" value="HIBADH"/>
    <property type="match status" value="1"/>
</dbReference>
<evidence type="ECO:0000256" key="1">
    <source>
        <dbReference type="ARBA" id="ARBA00023002"/>
    </source>
</evidence>
<dbReference type="EMBL" id="JARESE010000019">
    <property type="protein sequence ID" value="MDE8651523.1"/>
    <property type="molecule type" value="Genomic_DNA"/>
</dbReference>
<dbReference type="SUPFAM" id="SSF48179">
    <property type="entry name" value="6-phosphogluconate dehydrogenase C-terminal domain-like"/>
    <property type="match status" value="1"/>
</dbReference>
<dbReference type="Pfam" id="PF14833">
    <property type="entry name" value="NAD_binding_11"/>
    <property type="match status" value="1"/>
</dbReference>
<name>A0ABT5WRB2_9SPHN</name>
<dbReference type="Gene3D" id="3.40.50.720">
    <property type="entry name" value="NAD(P)-binding Rossmann-like Domain"/>
    <property type="match status" value="1"/>
</dbReference>
<dbReference type="PANTHER" id="PTHR43060">
    <property type="entry name" value="3-HYDROXYISOBUTYRATE DEHYDROGENASE-LIKE 1, MITOCHONDRIAL-RELATED"/>
    <property type="match status" value="1"/>
</dbReference>
<keyword evidence="6" id="KW-1185">Reference proteome</keyword>
<dbReference type="InterPro" id="IPR006115">
    <property type="entry name" value="6PGDH_NADP-bd"/>
</dbReference>
<comment type="caution">
    <text evidence="5">The sequence shown here is derived from an EMBL/GenBank/DDBJ whole genome shotgun (WGS) entry which is preliminary data.</text>
</comment>
<dbReference type="InterPro" id="IPR036291">
    <property type="entry name" value="NAD(P)-bd_dom_sf"/>
</dbReference>
<keyword evidence="2" id="KW-0520">NAD</keyword>
<accession>A0ABT5WRB2</accession>
<organism evidence="5 6">
    <name type="scientific">Novosphingobium album</name>
    <name type="common">ex Liu et al. 2023</name>
    <dbReference type="NCBI Taxonomy" id="3031130"/>
    <lineage>
        <taxon>Bacteria</taxon>
        <taxon>Pseudomonadati</taxon>
        <taxon>Pseudomonadota</taxon>
        <taxon>Alphaproteobacteria</taxon>
        <taxon>Sphingomonadales</taxon>
        <taxon>Sphingomonadaceae</taxon>
        <taxon>Novosphingobium</taxon>
    </lineage>
</organism>
<dbReference type="Pfam" id="PF03446">
    <property type="entry name" value="NAD_binding_2"/>
    <property type="match status" value="1"/>
</dbReference>
<gene>
    <name evidence="5" type="ORF">PYV00_07300</name>
</gene>
<sequence length="291" mass="29986">MSGQAQTSALARIGVVGLGRIGLPVARNLAAAGFDVFVIDTRPEVTRAFGERALASVRELVAVTDAVIIAVPGPDEDENVLLGPAGLIAEAPAGLLVIDFTTLPVSASRIFATEARTKGIAYLEAPVSGSQQGAIDGQLTIMVAGEADAFARARPLFDVLGGHVAHVGPPGTAMLLKLINQIIYISYMMAFSEGVAMGERAGLDLDLMLEVLATSAAGDPRIAAKFPQMRGDTGQCFSAANARKYFDFALADVPPGPIAEAVHRRLGQALAAGAGAIDVTALDRPDARAGT</sequence>
<evidence type="ECO:0000259" key="3">
    <source>
        <dbReference type="Pfam" id="PF03446"/>
    </source>
</evidence>
<keyword evidence="1" id="KW-0560">Oxidoreductase</keyword>
<dbReference type="Proteomes" id="UP001216253">
    <property type="component" value="Unassembled WGS sequence"/>
</dbReference>
<evidence type="ECO:0000259" key="4">
    <source>
        <dbReference type="Pfam" id="PF14833"/>
    </source>
</evidence>
<dbReference type="SUPFAM" id="SSF51735">
    <property type="entry name" value="NAD(P)-binding Rossmann-fold domains"/>
    <property type="match status" value="1"/>
</dbReference>